<dbReference type="EMBL" id="LAZR01003972">
    <property type="protein sequence ID" value="KKN12976.1"/>
    <property type="molecule type" value="Genomic_DNA"/>
</dbReference>
<dbReference type="AlphaFoldDB" id="A0A0F9QIH7"/>
<organism evidence="1">
    <name type="scientific">marine sediment metagenome</name>
    <dbReference type="NCBI Taxonomy" id="412755"/>
    <lineage>
        <taxon>unclassified sequences</taxon>
        <taxon>metagenomes</taxon>
        <taxon>ecological metagenomes</taxon>
    </lineage>
</organism>
<evidence type="ECO:0000313" key="1">
    <source>
        <dbReference type="EMBL" id="KKN12976.1"/>
    </source>
</evidence>
<accession>A0A0F9QIH7</accession>
<protein>
    <submittedName>
        <fullName evidence="1">Uncharacterized protein</fullName>
    </submittedName>
</protein>
<comment type="caution">
    <text evidence="1">The sequence shown here is derived from an EMBL/GenBank/DDBJ whole genome shotgun (WGS) entry which is preliminary data.</text>
</comment>
<sequence length="90" mass="9669">MALFDENDVVSLPTRDFFSGGVGGLGVPEAVAMGVRFGIALALRYPEYAQAYVQMTVMMESNGMPVGGEEDTFNSFIRAVPVTAVTEKED</sequence>
<gene>
    <name evidence="1" type="ORF">LCGC14_1010980</name>
</gene>
<name>A0A0F9QIH7_9ZZZZ</name>
<reference evidence="1" key="1">
    <citation type="journal article" date="2015" name="Nature">
        <title>Complex archaea that bridge the gap between prokaryotes and eukaryotes.</title>
        <authorList>
            <person name="Spang A."/>
            <person name="Saw J.H."/>
            <person name="Jorgensen S.L."/>
            <person name="Zaremba-Niedzwiedzka K."/>
            <person name="Martijn J."/>
            <person name="Lind A.E."/>
            <person name="van Eijk R."/>
            <person name="Schleper C."/>
            <person name="Guy L."/>
            <person name="Ettema T.J."/>
        </authorList>
    </citation>
    <scope>NUCLEOTIDE SEQUENCE</scope>
</reference>
<proteinExistence type="predicted"/>